<evidence type="ECO:0000256" key="7">
    <source>
        <dbReference type="ARBA" id="ARBA00023136"/>
    </source>
</evidence>
<gene>
    <name evidence="9" type="ordered locus">Dret_1194</name>
</gene>
<organism evidence="9 10">
    <name type="scientific">Desulfohalobium retbaense (strain ATCC 49708 / DSM 5692 / JCM 16813 / HR100)</name>
    <dbReference type="NCBI Taxonomy" id="485915"/>
    <lineage>
        <taxon>Bacteria</taxon>
        <taxon>Pseudomonadati</taxon>
        <taxon>Thermodesulfobacteriota</taxon>
        <taxon>Desulfovibrionia</taxon>
        <taxon>Desulfovibrionales</taxon>
        <taxon>Desulfohalobiaceae</taxon>
        <taxon>Desulfohalobium</taxon>
    </lineage>
</organism>
<keyword evidence="4" id="KW-1003">Cell membrane</keyword>
<dbReference type="InterPro" id="IPR038770">
    <property type="entry name" value="Na+/solute_symporter_sf"/>
</dbReference>
<dbReference type="EMBL" id="CP001734">
    <property type="protein sequence ID" value="ACV68482.1"/>
    <property type="molecule type" value="Genomic_DNA"/>
</dbReference>
<evidence type="ECO:0000256" key="5">
    <source>
        <dbReference type="ARBA" id="ARBA00022692"/>
    </source>
</evidence>
<feature type="transmembrane region" description="Helical" evidence="8">
    <location>
        <begin position="102"/>
        <end position="123"/>
    </location>
</feature>
<feature type="transmembrane region" description="Helical" evidence="8">
    <location>
        <begin position="164"/>
        <end position="180"/>
    </location>
</feature>
<dbReference type="Gene3D" id="1.20.1530.20">
    <property type="match status" value="1"/>
</dbReference>
<evidence type="ECO:0000256" key="6">
    <source>
        <dbReference type="ARBA" id="ARBA00022989"/>
    </source>
</evidence>
<dbReference type="GO" id="GO:0055085">
    <property type="term" value="P:transmembrane transport"/>
    <property type="evidence" value="ECO:0007669"/>
    <property type="project" value="InterPro"/>
</dbReference>
<protein>
    <submittedName>
        <fullName evidence="9">Auxin Efflux Carrier</fullName>
    </submittedName>
</protein>
<evidence type="ECO:0000256" key="8">
    <source>
        <dbReference type="SAM" id="Phobius"/>
    </source>
</evidence>
<proteinExistence type="inferred from homology"/>
<dbReference type="AlphaFoldDB" id="C8X1R0"/>
<feature type="transmembrane region" description="Helical" evidence="8">
    <location>
        <begin position="257"/>
        <end position="277"/>
    </location>
</feature>
<feature type="transmembrane region" description="Helical" evidence="8">
    <location>
        <begin position="70"/>
        <end position="93"/>
    </location>
</feature>
<feature type="transmembrane region" description="Helical" evidence="8">
    <location>
        <begin position="39"/>
        <end position="58"/>
    </location>
</feature>
<evidence type="ECO:0000256" key="2">
    <source>
        <dbReference type="ARBA" id="ARBA00010145"/>
    </source>
</evidence>
<keyword evidence="5 8" id="KW-0812">Transmembrane</keyword>
<feature type="transmembrane region" description="Helical" evidence="8">
    <location>
        <begin position="289"/>
        <end position="313"/>
    </location>
</feature>
<dbReference type="KEGG" id="drt:Dret_1194"/>
<dbReference type="eggNOG" id="COG0679">
    <property type="taxonomic scope" value="Bacteria"/>
</dbReference>
<feature type="transmembrane region" description="Helical" evidence="8">
    <location>
        <begin position="129"/>
        <end position="152"/>
    </location>
</feature>
<sequence>MSLSILLTTFESVALLLGIGAFGLWIISRRILPQEALGTLSILALDISLPSLVFVNILKNFKPAEFPGWWLLPVWWAGFTLFQGALTAVLAWVSQQETRREFAVSLFFQNALFFPLAILMGMFGQDSTYIVQLFFFMLLFPSLLFSTAHLFFGISQQTFAWSKIFNKILLATILATTLRLTGTEGIVPGFVVSALGMIGDMTIPLLLMILGGNIYVDFKHKGSLYPVEVGKFVLIKNFLFPAIALGVLALIQPPYHIALLIILQASVPPITAIPILTERAGGNREIVNQFMFSSFAVSLVSIPLMIGLFGMIFHLPAP</sequence>
<name>C8X1R0_DESRD</name>
<reference evidence="9 10" key="2">
    <citation type="journal article" date="2010" name="Stand. Genomic Sci.">
        <title>Complete genome sequence of Desulfohalobium retbaense type strain (HR(100)).</title>
        <authorList>
            <person name="Spring S."/>
            <person name="Nolan M."/>
            <person name="Lapidus A."/>
            <person name="Glavina Del Rio T."/>
            <person name="Copeland A."/>
            <person name="Tice H."/>
            <person name="Cheng J.F."/>
            <person name="Lucas S."/>
            <person name="Land M."/>
            <person name="Chen F."/>
            <person name="Bruce D."/>
            <person name="Goodwin L."/>
            <person name="Pitluck S."/>
            <person name="Ivanova N."/>
            <person name="Mavromatis K."/>
            <person name="Mikhailova N."/>
            <person name="Pati A."/>
            <person name="Chen A."/>
            <person name="Palaniappan K."/>
            <person name="Hauser L."/>
            <person name="Chang Y.J."/>
            <person name="Jeffries C.D."/>
            <person name="Munk C."/>
            <person name="Kiss H."/>
            <person name="Chain P."/>
            <person name="Han C."/>
            <person name="Brettin T."/>
            <person name="Detter J.C."/>
            <person name="Schuler E."/>
            <person name="Goker M."/>
            <person name="Rohde M."/>
            <person name="Bristow J."/>
            <person name="Eisen J.A."/>
            <person name="Markowitz V."/>
            <person name="Hugenholtz P."/>
            <person name="Kyrpides N.C."/>
            <person name="Klenk H.P."/>
        </authorList>
    </citation>
    <scope>NUCLEOTIDE SEQUENCE [LARGE SCALE GENOMIC DNA]</scope>
    <source>
        <strain evidence="9 10">DSM 5692</strain>
    </source>
</reference>
<keyword evidence="3" id="KW-0813">Transport</keyword>
<accession>C8X1R0</accession>
<dbReference type="RefSeq" id="WP_015751629.1">
    <property type="nucleotide sequence ID" value="NC_013223.1"/>
</dbReference>
<comment type="similarity">
    <text evidence="2">Belongs to the auxin efflux carrier (TC 2.A.69) family.</text>
</comment>
<evidence type="ECO:0000256" key="3">
    <source>
        <dbReference type="ARBA" id="ARBA00022448"/>
    </source>
</evidence>
<feature type="transmembrane region" description="Helical" evidence="8">
    <location>
        <begin position="6"/>
        <end position="27"/>
    </location>
</feature>
<evidence type="ECO:0000313" key="10">
    <source>
        <dbReference type="Proteomes" id="UP000001052"/>
    </source>
</evidence>
<dbReference type="GO" id="GO:0005886">
    <property type="term" value="C:plasma membrane"/>
    <property type="evidence" value="ECO:0007669"/>
    <property type="project" value="UniProtKB-SubCell"/>
</dbReference>
<dbReference type="OrthoDB" id="5504872at2"/>
<keyword evidence="6 8" id="KW-1133">Transmembrane helix</keyword>
<dbReference type="Pfam" id="PF03547">
    <property type="entry name" value="Mem_trans"/>
    <property type="match status" value="2"/>
</dbReference>
<feature type="transmembrane region" description="Helical" evidence="8">
    <location>
        <begin position="186"/>
        <end position="211"/>
    </location>
</feature>
<evidence type="ECO:0000313" key="9">
    <source>
        <dbReference type="EMBL" id="ACV68482.1"/>
    </source>
</evidence>
<dbReference type="PANTHER" id="PTHR36838">
    <property type="entry name" value="AUXIN EFFLUX CARRIER FAMILY PROTEIN"/>
    <property type="match status" value="1"/>
</dbReference>
<dbReference type="PANTHER" id="PTHR36838:SF1">
    <property type="entry name" value="SLR1864 PROTEIN"/>
    <property type="match status" value="1"/>
</dbReference>
<comment type="subcellular location">
    <subcellularLocation>
        <location evidence="1">Cell membrane</location>
        <topology evidence="1">Multi-pass membrane protein</topology>
    </subcellularLocation>
</comment>
<dbReference type="HOGENOM" id="CLU_879188_0_0_7"/>
<reference evidence="10" key="1">
    <citation type="submission" date="2009-09" db="EMBL/GenBank/DDBJ databases">
        <title>The complete chromosome of Desulfohalobium retbaense DSM 5692.</title>
        <authorList>
            <consortium name="US DOE Joint Genome Institute (JGI-PGF)"/>
            <person name="Lucas S."/>
            <person name="Copeland A."/>
            <person name="Lapidus A."/>
            <person name="Glavina del Rio T."/>
            <person name="Dalin E."/>
            <person name="Tice H."/>
            <person name="Bruce D."/>
            <person name="Goodwin L."/>
            <person name="Pitluck S."/>
            <person name="Kyrpides N."/>
            <person name="Mavromatis K."/>
            <person name="Ivanova N."/>
            <person name="Mikhailova N."/>
            <person name="Munk A.C."/>
            <person name="Brettin T."/>
            <person name="Detter J.C."/>
            <person name="Han C."/>
            <person name="Tapia R."/>
            <person name="Larimer F."/>
            <person name="Land M."/>
            <person name="Hauser L."/>
            <person name="Markowitz V."/>
            <person name="Cheng J.-F."/>
            <person name="Hugenholtz P."/>
            <person name="Woyke T."/>
            <person name="Wu D."/>
            <person name="Spring S."/>
            <person name="Klenk H.-P."/>
            <person name="Eisen J.A."/>
        </authorList>
    </citation>
    <scope>NUCLEOTIDE SEQUENCE [LARGE SCALE GENOMIC DNA]</scope>
    <source>
        <strain evidence="10">DSM 5692</strain>
    </source>
</reference>
<feature type="transmembrane region" description="Helical" evidence="8">
    <location>
        <begin position="232"/>
        <end position="251"/>
    </location>
</feature>
<evidence type="ECO:0000256" key="1">
    <source>
        <dbReference type="ARBA" id="ARBA00004651"/>
    </source>
</evidence>
<dbReference type="Proteomes" id="UP000001052">
    <property type="component" value="Chromosome"/>
</dbReference>
<dbReference type="InterPro" id="IPR004776">
    <property type="entry name" value="Mem_transp_PIN-like"/>
</dbReference>
<keyword evidence="7 8" id="KW-0472">Membrane</keyword>
<dbReference type="STRING" id="485915.Dret_1194"/>
<keyword evidence="10" id="KW-1185">Reference proteome</keyword>
<evidence type="ECO:0000256" key="4">
    <source>
        <dbReference type="ARBA" id="ARBA00022475"/>
    </source>
</evidence>